<accession>A0A7S9PU78</accession>
<proteinExistence type="inferred from homology"/>
<comment type="similarity">
    <text evidence="1">Belongs to the peptidase S33 family.</text>
</comment>
<reference evidence="5 6" key="1">
    <citation type="journal article" date="2018" name="PLoS Genet.">
        <title>Repeat elements organise 3D genome structure and mediate transcription in the filamentous fungus Epichloe festucae.</title>
        <authorList>
            <person name="Winter D.J."/>
            <person name="Ganley A.R.D."/>
            <person name="Young C.A."/>
            <person name="Liachko I."/>
            <person name="Schardl C.L."/>
            <person name="Dupont P.Y."/>
            <person name="Berry D."/>
            <person name="Ram A."/>
            <person name="Scott B."/>
            <person name="Cox M.P."/>
        </authorList>
    </citation>
    <scope>NUCLEOTIDE SEQUENCE [LARGE SCALE GENOMIC DNA]</scope>
    <source>
        <strain evidence="5 6">Fl1</strain>
    </source>
</reference>
<evidence type="ECO:0000256" key="3">
    <source>
        <dbReference type="SAM" id="MobiDB-lite"/>
    </source>
</evidence>
<sequence length="594" mass="65460">MLLSKNVSLRTVNPLEGRVSQTTTLVSEGIDMAVAGEAASPPPEEEVKLYTIHVSSKYLNLTRQKLELTRLPHDVPQPQRNEWWEPKPTVEPLVDYWLEQYSWRDQEADFNANVPQFRTAIRTASSEFPVRLHFIHSRSTHANAVPLLLIPPFPFTNLSLTHLISIFTTPDDPSKDLPFHLVIPSLPGLGFSDAINSNKHMLPLIAEMLDALMKRLGYQHYVASSTTPSPNVITDIDFRLVNHIALSCRDSCLGVHLVSPSFRAPTWQSAPLEWLKWKTATTLQTPCLGYTQDDITAFRKQARRLTKQKQLPLVPGMGIGMNKIFEPNTLAYALCDSPAGLLLFILTVLRILGPKHEFSDKEIINMAELTWLPGPEGTMRLWAHCSSRLDDLPSSSSRRPRVGITAFSRAKVVDTCIDSQQQSGLPLPVSSPDVHTCFAWGKSRYDIVSSQTVTGSPGLLAWDRPEIIASGVRGLARAVIARDDRLQAAKAPGVALLEHVVVVGVDELVPAETSGTTIQMETSPLPAPIDVFKDYEDKKLSSSGKPLVHRRPATPLFPLVGGLDRELAMDGNGDVSQSSNGGSPSTIRPFVAVK</sequence>
<evidence type="ECO:0000256" key="2">
    <source>
        <dbReference type="ARBA" id="ARBA00022801"/>
    </source>
</evidence>
<dbReference type="EMBL" id="CP031386">
    <property type="protein sequence ID" value="QPG96787.1"/>
    <property type="molecule type" value="Genomic_DNA"/>
</dbReference>
<feature type="compositionally biased region" description="Polar residues" evidence="3">
    <location>
        <begin position="574"/>
        <end position="586"/>
    </location>
</feature>
<dbReference type="AlphaFoldDB" id="A0A7S9PU78"/>
<dbReference type="Gene3D" id="3.40.50.1820">
    <property type="entry name" value="alpha/beta hydrolase"/>
    <property type="match status" value="1"/>
</dbReference>
<dbReference type="PANTHER" id="PTHR21661:SF71">
    <property type="entry name" value="EPOXIDE HYDROLASE N-TERMINAL DOMAIN-CONTAINING PROTEIN"/>
    <property type="match status" value="1"/>
</dbReference>
<gene>
    <name evidence="5" type="ORF">C2857_005259</name>
</gene>
<name>A0A7S9PU78_EPIFF</name>
<protein>
    <recommendedName>
        <fullName evidence="4">Epoxide hydrolase N-terminal domain-containing protein</fullName>
    </recommendedName>
</protein>
<organism evidence="5 6">
    <name type="scientific">Epichloe festucae (strain Fl1)</name>
    <dbReference type="NCBI Taxonomy" id="877507"/>
    <lineage>
        <taxon>Eukaryota</taxon>
        <taxon>Fungi</taxon>
        <taxon>Dikarya</taxon>
        <taxon>Ascomycota</taxon>
        <taxon>Pezizomycotina</taxon>
        <taxon>Sordariomycetes</taxon>
        <taxon>Hypocreomycetidae</taxon>
        <taxon>Hypocreales</taxon>
        <taxon>Clavicipitaceae</taxon>
        <taxon>Epichloe</taxon>
    </lineage>
</organism>
<dbReference type="GO" id="GO:0004301">
    <property type="term" value="F:epoxide hydrolase activity"/>
    <property type="evidence" value="ECO:0007669"/>
    <property type="project" value="TreeGrafter"/>
</dbReference>
<dbReference type="PANTHER" id="PTHR21661">
    <property type="entry name" value="EPOXIDE HYDROLASE 1-RELATED"/>
    <property type="match status" value="1"/>
</dbReference>
<keyword evidence="6" id="KW-1185">Reference proteome</keyword>
<dbReference type="GO" id="GO:0097176">
    <property type="term" value="P:epoxide metabolic process"/>
    <property type="evidence" value="ECO:0007669"/>
    <property type="project" value="TreeGrafter"/>
</dbReference>
<dbReference type="InterPro" id="IPR010497">
    <property type="entry name" value="Epoxide_hydro_N"/>
</dbReference>
<dbReference type="Proteomes" id="UP000594364">
    <property type="component" value="Chromosome 2"/>
</dbReference>
<dbReference type="InterPro" id="IPR029058">
    <property type="entry name" value="AB_hydrolase_fold"/>
</dbReference>
<dbReference type="OrthoDB" id="7130006at2759"/>
<evidence type="ECO:0000313" key="6">
    <source>
        <dbReference type="Proteomes" id="UP000594364"/>
    </source>
</evidence>
<evidence type="ECO:0000256" key="1">
    <source>
        <dbReference type="ARBA" id="ARBA00010088"/>
    </source>
</evidence>
<evidence type="ECO:0000313" key="5">
    <source>
        <dbReference type="EMBL" id="QPG96787.1"/>
    </source>
</evidence>
<feature type="domain" description="Epoxide hydrolase N-terminal" evidence="4">
    <location>
        <begin position="48"/>
        <end position="158"/>
    </location>
</feature>
<feature type="region of interest" description="Disordered" evidence="3">
    <location>
        <begin position="569"/>
        <end position="594"/>
    </location>
</feature>
<keyword evidence="2" id="KW-0378">Hydrolase</keyword>
<dbReference type="Pfam" id="PF06441">
    <property type="entry name" value="EHN"/>
    <property type="match status" value="1"/>
</dbReference>
<dbReference type="SUPFAM" id="SSF53474">
    <property type="entry name" value="alpha/beta-Hydrolases"/>
    <property type="match status" value="1"/>
</dbReference>
<evidence type="ECO:0000259" key="4">
    <source>
        <dbReference type="Pfam" id="PF06441"/>
    </source>
</evidence>